<protein>
    <recommendedName>
        <fullName evidence="3">G domain-containing protein</fullName>
    </recommendedName>
</protein>
<evidence type="ECO:0000256" key="1">
    <source>
        <dbReference type="SAM" id="Phobius"/>
    </source>
</evidence>
<dbReference type="AlphaFoldDB" id="A0A2N9HG03"/>
<sequence>MTSQLSSLDEDEYEFSRMVHCWWRSASKFDECVKLKLDIPNVSSLTSRLKVLRELERLALVAPEGLNELRHKLLMYRSGDFWVPIGGISKEAMDIPPTITILLVGFTGSGKSSLVNLMYSVLGRSGLIPFAQTSLGSSSDCTTMLMEEHNVLRSMQSGFCVYDSRGFGYNQMGENLEELSSWMTDGIHHNQPCLRSGDDALTKDDIENLTLNSSSKFVKRRVNCAMVVVNIAEIYKASKAGDFKPLEAIRELFCCPVLRKSNENPFLILTHGDMLSTEERIEGRLKLCEWLGVSETTGVYDIVCLTEYGYLAEESDPVTAYALSEAVYRSLLISDRGHFPKKNLWDWAALILSCLMCFLAVLFSFLANICSKLGQRDKHKLKL</sequence>
<proteinExistence type="predicted"/>
<keyword evidence="1" id="KW-0472">Membrane</keyword>
<keyword evidence="1" id="KW-1133">Transmembrane helix</keyword>
<accession>A0A2N9HG03</accession>
<evidence type="ECO:0000313" key="2">
    <source>
        <dbReference type="EMBL" id="SPD10621.1"/>
    </source>
</evidence>
<keyword evidence="1" id="KW-0812">Transmembrane</keyword>
<reference evidence="2" key="1">
    <citation type="submission" date="2018-02" db="EMBL/GenBank/DDBJ databases">
        <authorList>
            <person name="Cohen D.B."/>
            <person name="Kent A.D."/>
        </authorList>
    </citation>
    <scope>NUCLEOTIDE SEQUENCE</scope>
</reference>
<dbReference type="PANTHER" id="PTHR14241:SF24">
    <property type="entry name" value="G DOMAIN-CONTAINING PROTEIN"/>
    <property type="match status" value="1"/>
</dbReference>
<dbReference type="PANTHER" id="PTHR14241">
    <property type="entry name" value="INTERFERON-INDUCED PROTEIN 44"/>
    <property type="match status" value="1"/>
</dbReference>
<name>A0A2N9HG03_FAGSY</name>
<dbReference type="EMBL" id="OIVN01003347">
    <property type="protein sequence ID" value="SPD10621.1"/>
    <property type="molecule type" value="Genomic_DNA"/>
</dbReference>
<feature type="transmembrane region" description="Helical" evidence="1">
    <location>
        <begin position="344"/>
        <end position="370"/>
    </location>
</feature>
<evidence type="ECO:0008006" key="3">
    <source>
        <dbReference type="Google" id="ProtNLM"/>
    </source>
</evidence>
<organism evidence="2">
    <name type="scientific">Fagus sylvatica</name>
    <name type="common">Beechnut</name>
    <dbReference type="NCBI Taxonomy" id="28930"/>
    <lineage>
        <taxon>Eukaryota</taxon>
        <taxon>Viridiplantae</taxon>
        <taxon>Streptophyta</taxon>
        <taxon>Embryophyta</taxon>
        <taxon>Tracheophyta</taxon>
        <taxon>Spermatophyta</taxon>
        <taxon>Magnoliopsida</taxon>
        <taxon>eudicotyledons</taxon>
        <taxon>Gunneridae</taxon>
        <taxon>Pentapetalae</taxon>
        <taxon>rosids</taxon>
        <taxon>fabids</taxon>
        <taxon>Fagales</taxon>
        <taxon>Fagaceae</taxon>
        <taxon>Fagus</taxon>
    </lineage>
</organism>
<dbReference type="Gene3D" id="3.40.50.300">
    <property type="entry name" value="P-loop containing nucleotide triphosphate hydrolases"/>
    <property type="match status" value="1"/>
</dbReference>
<gene>
    <name evidence="2" type="ORF">FSB_LOCUS38503</name>
</gene>
<dbReference type="SUPFAM" id="SSF52540">
    <property type="entry name" value="P-loop containing nucleoside triphosphate hydrolases"/>
    <property type="match status" value="1"/>
</dbReference>
<dbReference type="InterPro" id="IPR027417">
    <property type="entry name" value="P-loop_NTPase"/>
</dbReference>